<evidence type="ECO:0000313" key="2">
    <source>
        <dbReference type="Proteomes" id="UP000160611"/>
    </source>
</evidence>
<sequence length="103" mass="10258">MQDPMTIPINRPPFFIPPMSPRCTSSSSSSPVLCFTTGTSFWMAGGMREGAAGGALSGVCTTVVTGTLCFGASVCEGGGALSGVCTTATIGASCCGAWVCEGF</sequence>
<organism evidence="1 2">
    <name type="scientific">Giant seaperch iridovirus</name>
    <name type="common">GSIV</name>
    <dbReference type="NCBI Taxonomy" id="176655"/>
    <lineage>
        <taxon>Viruses</taxon>
        <taxon>Varidnaviria</taxon>
        <taxon>Bamfordvirae</taxon>
        <taxon>Nucleocytoviricota</taxon>
        <taxon>Megaviricetes</taxon>
        <taxon>Pimascovirales</taxon>
        <taxon>Pimascovirales incertae sedis</taxon>
        <taxon>Iridoviridae</taxon>
        <taxon>Alphairidovirinae</taxon>
        <taxon>Megalocytivirus</taxon>
        <taxon>Megalocytivirus pagrus1</taxon>
        <taxon>Infectious spleen and kidney necrosis virus</taxon>
    </lineage>
</organism>
<reference evidence="1 2" key="2">
    <citation type="journal article" date="2016" name="Genome Announc.">
        <title>Complete Genome Sequence of a Giant Sea Perch Iridovirus in Kaohsiung, Taiwan.</title>
        <authorList>
            <person name="Wen C.M."/>
            <person name="Hong J.R."/>
        </authorList>
    </citation>
    <scope>NUCLEOTIDE SEQUENCE [LARGE SCALE GENOMIC DNA]</scope>
    <source>
        <strain evidence="1">GSIV-K1</strain>
    </source>
</reference>
<dbReference type="Proteomes" id="UP000160611">
    <property type="component" value="Segment"/>
</dbReference>
<proteinExistence type="predicted"/>
<reference evidence="1 2" key="1">
    <citation type="journal article" date="2016" name="Apoptosis">
        <title>GSIV serine/threonine kinase can induce apoptotic cell death via p53 and pro-apoptotic gene Bax upregulation in fish cells.</title>
        <authorList>
            <person name="Reshi L."/>
            <person name="Wu H.C."/>
            <person name="Wu J.L."/>
            <person name="Wang H.V."/>
            <person name="Hong J.R."/>
        </authorList>
    </citation>
    <scope>NUCLEOTIDE SEQUENCE [LARGE SCALE GENOMIC DNA]</scope>
    <source>
        <strain evidence="1">GSIV-K1</strain>
    </source>
</reference>
<protein>
    <submittedName>
        <fullName evidence="1">ORF027L</fullName>
    </submittedName>
</protein>
<dbReference type="EMBL" id="KT804738">
    <property type="protein sequence ID" value="AMM72764.1"/>
    <property type="molecule type" value="Genomic_DNA"/>
</dbReference>
<accession>A0A140GBC5</accession>
<name>A0A140GBC5_GSIV</name>
<evidence type="ECO:0000313" key="1">
    <source>
        <dbReference type="EMBL" id="AMM72764.1"/>
    </source>
</evidence>